<evidence type="ECO:0000313" key="2">
    <source>
        <dbReference type="EnsemblPlants" id="Kaladp0836s0007.1.v1.1"/>
    </source>
</evidence>
<proteinExistence type="predicted"/>
<keyword evidence="1" id="KW-1133">Transmembrane helix</keyword>
<evidence type="ECO:0000313" key="3">
    <source>
        <dbReference type="Proteomes" id="UP000594263"/>
    </source>
</evidence>
<organism evidence="2 3">
    <name type="scientific">Kalanchoe fedtschenkoi</name>
    <name type="common">Lavender scallops</name>
    <name type="synonym">South American air plant</name>
    <dbReference type="NCBI Taxonomy" id="63787"/>
    <lineage>
        <taxon>Eukaryota</taxon>
        <taxon>Viridiplantae</taxon>
        <taxon>Streptophyta</taxon>
        <taxon>Embryophyta</taxon>
        <taxon>Tracheophyta</taxon>
        <taxon>Spermatophyta</taxon>
        <taxon>Magnoliopsida</taxon>
        <taxon>eudicotyledons</taxon>
        <taxon>Gunneridae</taxon>
        <taxon>Pentapetalae</taxon>
        <taxon>Saxifragales</taxon>
        <taxon>Crassulaceae</taxon>
        <taxon>Kalanchoe</taxon>
    </lineage>
</organism>
<dbReference type="AlphaFoldDB" id="A0A7N0VHL0"/>
<reference evidence="2" key="1">
    <citation type="submission" date="2021-01" db="UniProtKB">
        <authorList>
            <consortium name="EnsemblPlants"/>
        </authorList>
    </citation>
    <scope>IDENTIFICATION</scope>
</reference>
<keyword evidence="3" id="KW-1185">Reference proteome</keyword>
<keyword evidence="1" id="KW-0472">Membrane</keyword>
<protein>
    <submittedName>
        <fullName evidence="2">Uncharacterized protein</fullName>
    </submittedName>
</protein>
<feature type="transmembrane region" description="Helical" evidence="1">
    <location>
        <begin position="78"/>
        <end position="97"/>
    </location>
</feature>
<dbReference type="Gramene" id="Kaladp0836s0007.1.v1.1">
    <property type="protein sequence ID" value="Kaladp0836s0007.1.v1.1"/>
    <property type="gene ID" value="Kaladp0836s0007.v1.1"/>
</dbReference>
<name>A0A7N0VHL0_KALFE</name>
<keyword evidence="1" id="KW-0812">Transmembrane</keyword>
<dbReference type="EnsemblPlants" id="Kaladp0836s0007.1.v1.1">
    <property type="protein sequence ID" value="Kaladp0836s0007.1.v1.1"/>
    <property type="gene ID" value="Kaladp0836s0007.v1.1"/>
</dbReference>
<accession>A0A7N0VHL0</accession>
<dbReference type="PANTHER" id="PTHR15852">
    <property type="entry name" value="PLASTID TRANSCRIPTIONALLY ACTIVE PROTEIN"/>
    <property type="match status" value="1"/>
</dbReference>
<dbReference type="OMA" id="PCEKCAG"/>
<dbReference type="PANTHER" id="PTHR15852:SF52">
    <property type="entry name" value="THYLAKOID LUMENAL P17.1 PROTEIN"/>
    <property type="match status" value="1"/>
</dbReference>
<dbReference type="Proteomes" id="UP000594263">
    <property type="component" value="Unplaced"/>
</dbReference>
<sequence>MATLARSCSLHHLSSLAQSTSASVSSSSSVLQTAKLDIPALFISFDGSHTPELVQRTKLFLHPIFWLSGFDQPYDTQAFLATFSVLAAIALSLFLGLKGDPVPCVRCAGNGGTKCVFCDNGKMKKETGLADCKVCKGAGLVLCKKCQGSGYSTRL</sequence>
<evidence type="ECO:0000256" key="1">
    <source>
        <dbReference type="SAM" id="Phobius"/>
    </source>
</evidence>